<dbReference type="GO" id="GO:0005739">
    <property type="term" value="C:mitochondrion"/>
    <property type="evidence" value="ECO:0007669"/>
    <property type="project" value="TreeGrafter"/>
</dbReference>
<dbReference type="PANTHER" id="PTHR10430:SF16">
    <property type="entry name" value="PEROXIREDOXIN-5, MITOCHONDRIAL"/>
    <property type="match status" value="1"/>
</dbReference>
<accession>A0A4P9XS97</accession>
<dbReference type="OrthoDB" id="1882547at2759"/>
<gene>
    <name evidence="10" type="ORF">THASP1DRAFT_14843</name>
</gene>
<evidence type="ECO:0000256" key="4">
    <source>
        <dbReference type="ARBA" id="ARBA00023002"/>
    </source>
</evidence>
<dbReference type="FunFam" id="3.40.30.10:FF:000020">
    <property type="entry name" value="Peroxiredoxin"/>
    <property type="match status" value="1"/>
</dbReference>
<keyword evidence="5 8" id="KW-0676">Redox-active center</keyword>
<name>A0A4P9XS97_9FUNG</name>
<keyword evidence="11" id="KW-1185">Reference proteome</keyword>
<evidence type="ECO:0000256" key="8">
    <source>
        <dbReference type="RuleBase" id="RU366011"/>
    </source>
</evidence>
<evidence type="ECO:0000259" key="9">
    <source>
        <dbReference type="PROSITE" id="PS51352"/>
    </source>
</evidence>
<dbReference type="GO" id="GO:0005777">
    <property type="term" value="C:peroxisome"/>
    <property type="evidence" value="ECO:0007669"/>
    <property type="project" value="TreeGrafter"/>
</dbReference>
<feature type="non-terminal residue" evidence="10">
    <location>
        <position position="1"/>
    </location>
</feature>
<dbReference type="GO" id="GO:0042744">
    <property type="term" value="P:hydrogen peroxide catabolic process"/>
    <property type="evidence" value="ECO:0007669"/>
    <property type="project" value="TreeGrafter"/>
</dbReference>
<comment type="function">
    <text evidence="8">Thiol-specific peroxidase that catalyzes the reduction of hydrogen peroxide and organic hydroperoxides to water and alcohols, respectively. Plays a role in cell protection against oxidative stress by detoxifying peroxides.</text>
</comment>
<sequence>SRVRWTVVSPGDTLPSVRLHGQKGPADAVDSLTFFEPYKRAVLIGVPGAFTPGCSNTHLPSYIRAYDEFKRKGVEKVACVTVNDAFVTQAWAHQLGADDKVILLADPRAEFVSKLGLSFDASGALGGVRSKRFAMLLENGKIVKLHVEPDATGLTCSLADNLLKDL</sequence>
<dbReference type="InterPro" id="IPR013766">
    <property type="entry name" value="Thioredoxin_domain"/>
</dbReference>
<reference evidence="11" key="1">
    <citation type="journal article" date="2018" name="Nat. Microbiol.">
        <title>Leveraging single-cell genomics to expand the fungal tree of life.</title>
        <authorList>
            <person name="Ahrendt S.R."/>
            <person name="Quandt C.A."/>
            <person name="Ciobanu D."/>
            <person name="Clum A."/>
            <person name="Salamov A."/>
            <person name="Andreopoulos B."/>
            <person name="Cheng J.F."/>
            <person name="Woyke T."/>
            <person name="Pelin A."/>
            <person name="Henrissat B."/>
            <person name="Reynolds N.K."/>
            <person name="Benny G.L."/>
            <person name="Smith M.E."/>
            <person name="James T.Y."/>
            <person name="Grigoriev I.V."/>
        </authorList>
    </citation>
    <scope>NUCLEOTIDE SEQUENCE [LARGE SCALE GENOMIC DNA]</scope>
    <source>
        <strain evidence="11">RSA 1356</strain>
    </source>
</reference>
<dbReference type="STRING" id="78915.A0A4P9XS97"/>
<dbReference type="CDD" id="cd03013">
    <property type="entry name" value="PRX5_like"/>
    <property type="match status" value="1"/>
</dbReference>
<dbReference type="EMBL" id="KZ992552">
    <property type="protein sequence ID" value="RKP08993.1"/>
    <property type="molecule type" value="Genomic_DNA"/>
</dbReference>
<dbReference type="SUPFAM" id="SSF52833">
    <property type="entry name" value="Thioredoxin-like"/>
    <property type="match status" value="1"/>
</dbReference>
<proteinExistence type="inferred from homology"/>
<evidence type="ECO:0000313" key="11">
    <source>
        <dbReference type="Proteomes" id="UP000271241"/>
    </source>
</evidence>
<dbReference type="InterPro" id="IPR036249">
    <property type="entry name" value="Thioredoxin-like_sf"/>
</dbReference>
<dbReference type="Proteomes" id="UP000271241">
    <property type="component" value="Unassembled WGS sequence"/>
</dbReference>
<dbReference type="GO" id="GO:0045454">
    <property type="term" value="P:cell redox homeostasis"/>
    <property type="evidence" value="ECO:0007669"/>
    <property type="project" value="TreeGrafter"/>
</dbReference>
<feature type="active site" description="Cysteine sulfenic acid (-SOH) intermediate" evidence="7">
    <location>
        <position position="54"/>
    </location>
</feature>
<dbReference type="AlphaFoldDB" id="A0A4P9XS97"/>
<dbReference type="GO" id="GO:0034599">
    <property type="term" value="P:cellular response to oxidative stress"/>
    <property type="evidence" value="ECO:0007669"/>
    <property type="project" value="InterPro"/>
</dbReference>
<evidence type="ECO:0000256" key="1">
    <source>
        <dbReference type="ARBA" id="ARBA00010505"/>
    </source>
</evidence>
<dbReference type="PROSITE" id="PS51352">
    <property type="entry name" value="THIOREDOXIN_2"/>
    <property type="match status" value="1"/>
</dbReference>
<dbReference type="InterPro" id="IPR013740">
    <property type="entry name" value="Redoxin"/>
</dbReference>
<dbReference type="Pfam" id="PF08534">
    <property type="entry name" value="Redoxin"/>
    <property type="match status" value="1"/>
</dbReference>
<dbReference type="Gene3D" id="3.40.30.10">
    <property type="entry name" value="Glutaredoxin"/>
    <property type="match status" value="1"/>
</dbReference>
<keyword evidence="3 8" id="KW-0049">Antioxidant</keyword>
<evidence type="ECO:0000256" key="3">
    <source>
        <dbReference type="ARBA" id="ARBA00022862"/>
    </source>
</evidence>
<feature type="domain" description="Thioredoxin" evidence="9">
    <location>
        <begin position="8"/>
        <end position="166"/>
    </location>
</feature>
<keyword evidence="2 8" id="KW-0575">Peroxidase</keyword>
<dbReference type="GO" id="GO:0008379">
    <property type="term" value="F:thioredoxin peroxidase activity"/>
    <property type="evidence" value="ECO:0007669"/>
    <property type="project" value="InterPro"/>
</dbReference>
<evidence type="ECO:0000256" key="2">
    <source>
        <dbReference type="ARBA" id="ARBA00022559"/>
    </source>
</evidence>
<organism evidence="10 11">
    <name type="scientific">Thamnocephalis sphaerospora</name>
    <dbReference type="NCBI Taxonomy" id="78915"/>
    <lineage>
        <taxon>Eukaryota</taxon>
        <taxon>Fungi</taxon>
        <taxon>Fungi incertae sedis</taxon>
        <taxon>Zoopagomycota</taxon>
        <taxon>Zoopagomycotina</taxon>
        <taxon>Zoopagomycetes</taxon>
        <taxon>Zoopagales</taxon>
        <taxon>Sigmoideomycetaceae</taxon>
        <taxon>Thamnocephalis</taxon>
    </lineage>
</organism>
<evidence type="ECO:0000256" key="5">
    <source>
        <dbReference type="ARBA" id="ARBA00023284"/>
    </source>
</evidence>
<keyword evidence="4 8" id="KW-0560">Oxidoreductase</keyword>
<comment type="similarity">
    <text evidence="1 8">Belongs to the peroxiredoxin family. Prx5 subfamily.</text>
</comment>
<dbReference type="InterPro" id="IPR037944">
    <property type="entry name" value="PRX5-like"/>
</dbReference>
<dbReference type="PANTHER" id="PTHR10430">
    <property type="entry name" value="PEROXIREDOXIN"/>
    <property type="match status" value="1"/>
</dbReference>
<protein>
    <recommendedName>
        <fullName evidence="6">Thioredoxin-dependent peroxiredoxin</fullName>
    </recommendedName>
</protein>
<evidence type="ECO:0000256" key="6">
    <source>
        <dbReference type="ARBA" id="ARBA00079296"/>
    </source>
</evidence>
<evidence type="ECO:0000256" key="7">
    <source>
        <dbReference type="PIRSR" id="PIRSR637944-1"/>
    </source>
</evidence>
<evidence type="ECO:0000313" key="10">
    <source>
        <dbReference type="EMBL" id="RKP08993.1"/>
    </source>
</evidence>